<dbReference type="AlphaFoldDB" id="W0AEY8"/>
<dbReference type="KEGG" id="ssan:NX02_15915"/>
<name>W0AEY8_9SPHN</name>
<organism evidence="1 2">
    <name type="scientific">Sphingomonas sanxanigenens DSM 19645 = NX02</name>
    <dbReference type="NCBI Taxonomy" id="1123269"/>
    <lineage>
        <taxon>Bacteria</taxon>
        <taxon>Pseudomonadati</taxon>
        <taxon>Pseudomonadota</taxon>
        <taxon>Alphaproteobacteria</taxon>
        <taxon>Sphingomonadales</taxon>
        <taxon>Sphingomonadaceae</taxon>
        <taxon>Sphingomonas</taxon>
    </lineage>
</organism>
<dbReference type="PATRIC" id="fig|1123269.5.peg.3111"/>
<evidence type="ECO:0000313" key="1">
    <source>
        <dbReference type="EMBL" id="AHE54863.1"/>
    </source>
</evidence>
<dbReference type="HOGENOM" id="CLU_2976954_0_0_5"/>
<reference evidence="1 2" key="1">
    <citation type="submission" date="2013-07" db="EMBL/GenBank/DDBJ databases">
        <title>Completed genome of Sphingomonas sanxanigenens NX02.</title>
        <authorList>
            <person name="Ma T."/>
            <person name="Huang H."/>
            <person name="Wu M."/>
            <person name="Li X."/>
            <person name="Li G."/>
        </authorList>
    </citation>
    <scope>NUCLEOTIDE SEQUENCE [LARGE SCALE GENOMIC DNA]</scope>
    <source>
        <strain evidence="1 2">NX02</strain>
    </source>
</reference>
<dbReference type="STRING" id="1123269.NX02_15915"/>
<sequence length="58" mass="6889">MATAFDKRPSMTLSETERAYLERRERECLAIAERANNRGTARVHMTFAKLYRQELERL</sequence>
<gene>
    <name evidence="1" type="ORF">NX02_15915</name>
</gene>
<accession>W0AEY8</accession>
<keyword evidence="2" id="KW-1185">Reference proteome</keyword>
<protein>
    <submittedName>
        <fullName evidence="1">Uncharacterized protein</fullName>
    </submittedName>
</protein>
<dbReference type="Proteomes" id="UP000018851">
    <property type="component" value="Chromosome"/>
</dbReference>
<dbReference type="EMBL" id="CP006644">
    <property type="protein sequence ID" value="AHE54863.1"/>
    <property type="molecule type" value="Genomic_DNA"/>
</dbReference>
<dbReference type="RefSeq" id="WP_211258217.1">
    <property type="nucleotide sequence ID" value="NZ_CP006644.1"/>
</dbReference>
<evidence type="ECO:0000313" key="2">
    <source>
        <dbReference type="Proteomes" id="UP000018851"/>
    </source>
</evidence>
<proteinExistence type="predicted"/>